<gene>
    <name evidence="3" type="ORF">FH607_026675</name>
</gene>
<dbReference type="GO" id="GO:0004556">
    <property type="term" value="F:alpha-amylase activity"/>
    <property type="evidence" value="ECO:0007669"/>
    <property type="project" value="TreeGrafter"/>
</dbReference>
<dbReference type="InterPro" id="IPR017853">
    <property type="entry name" value="GH"/>
</dbReference>
<evidence type="ECO:0000256" key="1">
    <source>
        <dbReference type="ARBA" id="ARBA00008061"/>
    </source>
</evidence>
<dbReference type="Proteomes" id="UP000314251">
    <property type="component" value="Unassembled WGS sequence"/>
</dbReference>
<dbReference type="Gene3D" id="3.20.20.80">
    <property type="entry name" value="Glycosidases"/>
    <property type="match status" value="1"/>
</dbReference>
<sequence length="562" mass="61091">MTSPAQPAVSPSPAPAPAPAPWWRTAAIYQIYVRSFADGNGDGVGDLRGIAERLPYLRDLGVDALWLTPWYVSPMADAGYDVADYRDIDPLFGDLAEAEALLAAAHAQGLRVLVDLVPNHCSDQHPWFREALAGGPGSAARGLFWFLPGRGPEGALPPNDWVSYFGGPAWSRITEPDGSPGPWYLHMFAPEQPDLNWEHPRVRAEFEDILRFWLDRGADGFRVDVAHGLAKKPGLPDVGPDPDVTDLPYQDVAGVHRIYRDWRRIVAGYPGERVLVGEVWLPSPAQFARYLRPDELHSAFNFDFLCAPWEPAALRRVIEETFAAHAPVGAPPTWVLSNHDTIRHVTRYGRADTSFDMGDKRLGDPSDERLGRRRARAAALLTLALPGGVYVYQGDELGLPEVADLPDEVLQDPTFVRSGGADRGRDGCRVPLPWAAEAPAFGFSPPDARAEPWLPQPAGWAALAVDAQRADPDSTLSLYRAALALRRERLRGLPETLRWVPAGPDKLCFDRVGALRCLVNLGEAPVPLPAGAEVLLASGPLAGTANGGRAVPSDTAVWLAPA</sequence>
<protein>
    <submittedName>
        <fullName evidence="3">DUF3459 domain-containing protein</fullName>
    </submittedName>
</protein>
<dbReference type="SUPFAM" id="SSF51445">
    <property type="entry name" value="(Trans)glycosidases"/>
    <property type="match status" value="1"/>
</dbReference>
<name>A0A5N6A0N2_9ACTN</name>
<dbReference type="PANTHER" id="PTHR10357">
    <property type="entry name" value="ALPHA-AMYLASE FAMILY MEMBER"/>
    <property type="match status" value="1"/>
</dbReference>
<reference evidence="3" key="1">
    <citation type="submission" date="2019-10" db="EMBL/GenBank/DDBJ databases">
        <title>Nonomuraea sp. nov., isolated from Phyllanthus amarus.</title>
        <authorList>
            <person name="Klykleung N."/>
            <person name="Tanasupawat S."/>
        </authorList>
    </citation>
    <scope>NUCLEOTIDE SEQUENCE [LARGE SCALE GENOMIC DNA]</scope>
    <source>
        <strain evidence="3">3MP-10</strain>
    </source>
</reference>
<dbReference type="InterPro" id="IPR006047">
    <property type="entry name" value="GH13_cat_dom"/>
</dbReference>
<dbReference type="SMART" id="SM00642">
    <property type="entry name" value="Aamy"/>
    <property type="match status" value="1"/>
</dbReference>
<evidence type="ECO:0000259" key="2">
    <source>
        <dbReference type="SMART" id="SM00642"/>
    </source>
</evidence>
<comment type="similarity">
    <text evidence="1">Belongs to the glycosyl hydrolase 13 family.</text>
</comment>
<evidence type="ECO:0000313" key="4">
    <source>
        <dbReference type="Proteomes" id="UP000314251"/>
    </source>
</evidence>
<comment type="caution">
    <text evidence="3">The sequence shown here is derived from an EMBL/GenBank/DDBJ whole genome shotgun (WGS) entry which is preliminary data.</text>
</comment>
<dbReference type="AlphaFoldDB" id="A0A5N6A0N2"/>
<dbReference type="CDD" id="cd11332">
    <property type="entry name" value="AmyAc_OligoGlu_TS"/>
    <property type="match status" value="1"/>
</dbReference>
<feature type="domain" description="Glycosyl hydrolase family 13 catalytic" evidence="2">
    <location>
        <begin position="30"/>
        <end position="429"/>
    </location>
</feature>
<dbReference type="GO" id="GO:0009313">
    <property type="term" value="P:oligosaccharide catabolic process"/>
    <property type="evidence" value="ECO:0007669"/>
    <property type="project" value="TreeGrafter"/>
</dbReference>
<dbReference type="Pfam" id="PF00128">
    <property type="entry name" value="Alpha-amylase"/>
    <property type="match status" value="1"/>
</dbReference>
<accession>A0A5N6A0N2</accession>
<dbReference type="Gene3D" id="3.90.400.10">
    <property type="entry name" value="Oligo-1,6-glucosidase, Domain 2"/>
    <property type="match status" value="1"/>
</dbReference>
<dbReference type="EMBL" id="VDLY02000021">
    <property type="protein sequence ID" value="KAB8161220.1"/>
    <property type="molecule type" value="Genomic_DNA"/>
</dbReference>
<proteinExistence type="inferred from homology"/>
<dbReference type="RefSeq" id="WP_139673811.1">
    <property type="nucleotide sequence ID" value="NZ_VDLY02000021.1"/>
</dbReference>
<dbReference type="OrthoDB" id="9043248at2"/>
<keyword evidence="4" id="KW-1185">Reference proteome</keyword>
<dbReference type="PANTHER" id="PTHR10357:SF179">
    <property type="entry name" value="NEUTRAL AND BASIC AMINO ACID TRANSPORT PROTEIN RBAT"/>
    <property type="match status" value="1"/>
</dbReference>
<dbReference type="InterPro" id="IPR045857">
    <property type="entry name" value="O16G_dom_2"/>
</dbReference>
<organism evidence="3 4">
    <name type="scientific">Streptomyces mimosae</name>
    <dbReference type="NCBI Taxonomy" id="2586635"/>
    <lineage>
        <taxon>Bacteria</taxon>
        <taxon>Bacillati</taxon>
        <taxon>Actinomycetota</taxon>
        <taxon>Actinomycetes</taxon>
        <taxon>Kitasatosporales</taxon>
        <taxon>Streptomycetaceae</taxon>
        <taxon>Streptomyces</taxon>
    </lineage>
</organism>
<evidence type="ECO:0000313" key="3">
    <source>
        <dbReference type="EMBL" id="KAB8161220.1"/>
    </source>
</evidence>